<dbReference type="GO" id="GO:0015658">
    <property type="term" value="F:branched-chain amino acid transmembrane transporter activity"/>
    <property type="evidence" value="ECO:0007669"/>
    <property type="project" value="InterPro"/>
</dbReference>
<dbReference type="InterPro" id="IPR043428">
    <property type="entry name" value="LivM-like"/>
</dbReference>
<comment type="subcellular location">
    <subcellularLocation>
        <location evidence="1">Cell membrane</location>
        <topology evidence="1">Multi-pass membrane protein</topology>
    </subcellularLocation>
</comment>
<evidence type="ECO:0000256" key="1">
    <source>
        <dbReference type="ARBA" id="ARBA00004651"/>
    </source>
</evidence>
<dbReference type="InterPro" id="IPR001851">
    <property type="entry name" value="ABC_transp_permease"/>
</dbReference>
<feature type="transmembrane region" description="Helical" evidence="6">
    <location>
        <begin position="12"/>
        <end position="32"/>
    </location>
</feature>
<feature type="transmembrane region" description="Helical" evidence="6">
    <location>
        <begin position="326"/>
        <end position="349"/>
    </location>
</feature>
<keyword evidence="5 6" id="KW-0472">Membrane</keyword>
<feature type="transmembrane region" description="Helical" evidence="6">
    <location>
        <begin position="44"/>
        <end position="63"/>
    </location>
</feature>
<comment type="caution">
    <text evidence="7">The sequence shown here is derived from an EMBL/GenBank/DDBJ whole genome shotgun (WGS) entry which is preliminary data.</text>
</comment>
<keyword evidence="4 6" id="KW-1133">Transmembrane helix</keyword>
<keyword evidence="8" id="KW-1185">Reference proteome</keyword>
<dbReference type="InterPro" id="IPR017778">
    <property type="entry name" value="ABC_transptr_urea_perm_UrtC"/>
</dbReference>
<dbReference type="NCBIfam" id="TIGR03408">
    <property type="entry name" value="urea_trans_UrtC"/>
    <property type="match status" value="1"/>
</dbReference>
<evidence type="ECO:0000256" key="5">
    <source>
        <dbReference type="ARBA" id="ARBA00023136"/>
    </source>
</evidence>
<dbReference type="Proteomes" id="UP000225379">
    <property type="component" value="Unassembled WGS sequence"/>
</dbReference>
<evidence type="ECO:0000256" key="6">
    <source>
        <dbReference type="SAM" id="Phobius"/>
    </source>
</evidence>
<dbReference type="PANTHER" id="PTHR30482">
    <property type="entry name" value="HIGH-AFFINITY BRANCHED-CHAIN AMINO ACID TRANSPORT SYSTEM PERMEASE"/>
    <property type="match status" value="1"/>
</dbReference>
<dbReference type="CDD" id="cd06581">
    <property type="entry name" value="TM_PBP1_LivM_like"/>
    <property type="match status" value="1"/>
</dbReference>
<organism evidence="7 8">
    <name type="scientific">Azospirillum palustre</name>
    <dbReference type="NCBI Taxonomy" id="2044885"/>
    <lineage>
        <taxon>Bacteria</taxon>
        <taxon>Pseudomonadati</taxon>
        <taxon>Pseudomonadota</taxon>
        <taxon>Alphaproteobacteria</taxon>
        <taxon>Rhodospirillales</taxon>
        <taxon>Azospirillaceae</taxon>
        <taxon>Azospirillum</taxon>
    </lineage>
</organism>
<accession>A0A2B8B4Z5</accession>
<feature type="transmembrane region" description="Helical" evidence="6">
    <location>
        <begin position="271"/>
        <end position="290"/>
    </location>
</feature>
<evidence type="ECO:0000256" key="2">
    <source>
        <dbReference type="ARBA" id="ARBA00022475"/>
    </source>
</evidence>
<dbReference type="RefSeq" id="WP_098737397.1">
    <property type="nucleotide sequence ID" value="NZ_PDKW01000041.1"/>
</dbReference>
<proteinExistence type="predicted"/>
<dbReference type="AlphaFoldDB" id="A0A2B8B4Z5"/>
<gene>
    <name evidence="7" type="primary">urtC</name>
    <name evidence="7" type="ORF">CRT60_15545</name>
</gene>
<dbReference type="GO" id="GO:0005886">
    <property type="term" value="C:plasma membrane"/>
    <property type="evidence" value="ECO:0007669"/>
    <property type="project" value="UniProtKB-SubCell"/>
</dbReference>
<dbReference type="OrthoDB" id="9034298at2"/>
<name>A0A2B8B4Z5_9PROT</name>
<dbReference type="Pfam" id="PF02653">
    <property type="entry name" value="BPD_transp_2"/>
    <property type="match status" value="1"/>
</dbReference>
<feature type="transmembrane region" description="Helical" evidence="6">
    <location>
        <begin position="238"/>
        <end position="265"/>
    </location>
</feature>
<protein>
    <submittedName>
        <fullName evidence="7">Urea ABC transporter permease subunit UrtC</fullName>
    </submittedName>
</protein>
<evidence type="ECO:0000313" key="7">
    <source>
        <dbReference type="EMBL" id="PGH56354.1"/>
    </source>
</evidence>
<keyword evidence="3 6" id="KW-0812">Transmembrane</keyword>
<dbReference type="PANTHER" id="PTHR30482:SF4">
    <property type="entry name" value="SLR1201 PROTEIN"/>
    <property type="match status" value="1"/>
</dbReference>
<dbReference type="EMBL" id="PDKW01000041">
    <property type="protein sequence ID" value="PGH56354.1"/>
    <property type="molecule type" value="Genomic_DNA"/>
</dbReference>
<feature type="transmembrane region" description="Helical" evidence="6">
    <location>
        <begin position="297"/>
        <end position="314"/>
    </location>
</feature>
<reference evidence="8" key="1">
    <citation type="submission" date="2017-10" db="EMBL/GenBank/DDBJ databases">
        <authorList>
            <person name="Kravchenko I.K."/>
            <person name="Grouzdev D.S."/>
        </authorList>
    </citation>
    <scope>NUCLEOTIDE SEQUENCE [LARGE SCALE GENOMIC DNA]</scope>
    <source>
        <strain evidence="8">B2</strain>
    </source>
</reference>
<evidence type="ECO:0000256" key="3">
    <source>
        <dbReference type="ARBA" id="ARBA00022692"/>
    </source>
</evidence>
<feature type="transmembrane region" description="Helical" evidence="6">
    <location>
        <begin position="198"/>
        <end position="217"/>
    </location>
</feature>
<evidence type="ECO:0000256" key="4">
    <source>
        <dbReference type="ARBA" id="ARBA00022989"/>
    </source>
</evidence>
<evidence type="ECO:0000313" key="8">
    <source>
        <dbReference type="Proteomes" id="UP000225379"/>
    </source>
</evidence>
<feature type="transmembrane region" description="Helical" evidence="6">
    <location>
        <begin position="116"/>
        <end position="137"/>
    </location>
</feature>
<feature type="transmembrane region" description="Helical" evidence="6">
    <location>
        <begin position="149"/>
        <end position="167"/>
    </location>
</feature>
<keyword evidence="2" id="KW-1003">Cell membrane</keyword>
<sequence>MSKSTLSRSKPYAQLAAYLLFCAVILAVPSFVTDAFLLNKFARYLALGLAAAALALSWGYAGILNLGQGVSFGIGAYAVAMHLKLKTSPVHTGSAGLPDFMVWNNLDHLPWFWQPFHSSLFAVAAGILAPVVVALLLGSFMFRARIAGVYVAIITLAMLAVVNLLFIDQQAYTGGFNGITDLAWLEAGGVTFDPYSPAFYYLSAGALSLCLLLGLAFTRSKAGLILQAIRNDADRVRFFGYDVAAYQSLAFAVSAGMAGLAGMLYAMVLEFASPTFMGVPLSLSMVIWAAVGGRGSLLGAAIGAILVNFMQGSLSESFLDTWQLILGGMFILVVVFLPNGLSSLIGILADRLSRPAGPKAEAVPVDALSDAPHAPRTPS</sequence>